<keyword evidence="4" id="KW-0862">Zinc</keyword>
<keyword evidence="5" id="KW-0539">Nucleus</keyword>
<keyword evidence="2" id="KW-0479">Metal-binding</keyword>
<keyword evidence="3" id="KW-0863">Zinc-finger</keyword>
<dbReference type="OrthoDB" id="2432862at2759"/>
<accession>A0A915YNT1</accession>
<dbReference type="GO" id="GO:0008270">
    <property type="term" value="F:zinc ion binding"/>
    <property type="evidence" value="ECO:0007669"/>
    <property type="project" value="UniProtKB-KW"/>
</dbReference>
<dbReference type="PANTHER" id="PTHR46481">
    <property type="entry name" value="ZINC FINGER BED DOMAIN-CONTAINING PROTEIN 4"/>
    <property type="match status" value="1"/>
</dbReference>
<comment type="subcellular location">
    <subcellularLocation>
        <location evidence="1">Nucleus</location>
    </subcellularLocation>
</comment>
<dbReference type="PANTHER" id="PTHR46481:SF10">
    <property type="entry name" value="ZINC FINGER BED DOMAIN-CONTAINING PROTEIN 39"/>
    <property type="match status" value="1"/>
</dbReference>
<dbReference type="GO" id="GO:0005634">
    <property type="term" value="C:nucleus"/>
    <property type="evidence" value="ECO:0007669"/>
    <property type="project" value="UniProtKB-SubCell"/>
</dbReference>
<evidence type="ECO:0000256" key="2">
    <source>
        <dbReference type="ARBA" id="ARBA00022723"/>
    </source>
</evidence>
<reference evidence="8" key="1">
    <citation type="submission" date="2020-05" db="EMBL/GenBank/DDBJ databases">
        <authorList>
            <person name="Rincon C."/>
            <person name="Sanders R I."/>
            <person name="Robbins C."/>
            <person name="Chaturvedi A."/>
        </authorList>
    </citation>
    <scope>NUCLEOTIDE SEQUENCE</scope>
    <source>
        <strain evidence="8">CHB12</strain>
    </source>
</reference>
<name>A0A915YNT1_9GLOM</name>
<evidence type="ECO:0000313" key="8">
    <source>
        <dbReference type="EMBL" id="CAB5301204.1"/>
    </source>
</evidence>
<organism evidence="8 9">
    <name type="scientific">Rhizophagus irregularis</name>
    <dbReference type="NCBI Taxonomy" id="588596"/>
    <lineage>
        <taxon>Eukaryota</taxon>
        <taxon>Fungi</taxon>
        <taxon>Fungi incertae sedis</taxon>
        <taxon>Mucoromycota</taxon>
        <taxon>Glomeromycotina</taxon>
        <taxon>Glomeromycetes</taxon>
        <taxon>Glomerales</taxon>
        <taxon>Glomeraceae</taxon>
        <taxon>Rhizophagus</taxon>
    </lineage>
</organism>
<evidence type="ECO:0000313" key="9">
    <source>
        <dbReference type="Proteomes" id="UP000684084"/>
    </source>
</evidence>
<feature type="compositionally biased region" description="Acidic residues" evidence="6">
    <location>
        <begin position="503"/>
        <end position="524"/>
    </location>
</feature>
<gene>
    <name evidence="8" type="ORF">CHRIB12_LOCUS863</name>
</gene>
<evidence type="ECO:0000256" key="4">
    <source>
        <dbReference type="ARBA" id="ARBA00022833"/>
    </source>
</evidence>
<dbReference type="VEuPathDB" id="FungiDB:RhiirFUN_001669"/>
<feature type="domain" description="HAT C-terminal dimerisation" evidence="7">
    <location>
        <begin position="356"/>
        <end position="425"/>
    </location>
</feature>
<comment type="caution">
    <text evidence="8">The sequence shown here is derived from an EMBL/GenBank/DDBJ whole genome shotgun (WGS) entry which is preliminary data.</text>
</comment>
<dbReference type="AlphaFoldDB" id="A0A915YNT1"/>
<evidence type="ECO:0000256" key="5">
    <source>
        <dbReference type="ARBA" id="ARBA00023242"/>
    </source>
</evidence>
<dbReference type="VEuPathDB" id="FungiDB:RhiirFUN_005270"/>
<evidence type="ECO:0000259" key="7">
    <source>
        <dbReference type="Pfam" id="PF05699"/>
    </source>
</evidence>
<feature type="region of interest" description="Disordered" evidence="6">
    <location>
        <begin position="499"/>
        <end position="550"/>
    </location>
</feature>
<evidence type="ECO:0000256" key="6">
    <source>
        <dbReference type="SAM" id="MobiDB-lite"/>
    </source>
</evidence>
<dbReference type="Pfam" id="PF05699">
    <property type="entry name" value="Dimer_Tnp_hAT"/>
    <property type="match status" value="1"/>
</dbReference>
<dbReference type="InterPro" id="IPR052035">
    <property type="entry name" value="ZnF_BED_domain_contain"/>
</dbReference>
<dbReference type="EMBL" id="CAGKOT010000001">
    <property type="protein sequence ID" value="CAB5301204.1"/>
    <property type="molecule type" value="Genomic_DNA"/>
</dbReference>
<proteinExistence type="predicted"/>
<dbReference type="InterPro" id="IPR008906">
    <property type="entry name" value="HATC_C_dom"/>
</dbReference>
<evidence type="ECO:0000256" key="3">
    <source>
        <dbReference type="ARBA" id="ARBA00022771"/>
    </source>
</evidence>
<feature type="compositionally biased region" description="Acidic residues" evidence="6">
    <location>
        <begin position="532"/>
        <end position="541"/>
    </location>
</feature>
<dbReference type="Proteomes" id="UP000684084">
    <property type="component" value="Unassembled WGS sequence"/>
</dbReference>
<protein>
    <recommendedName>
        <fullName evidence="7">HAT C-terminal dimerisation domain-containing protein</fullName>
    </recommendedName>
</protein>
<evidence type="ECO:0000256" key="1">
    <source>
        <dbReference type="ARBA" id="ARBA00004123"/>
    </source>
</evidence>
<sequence length="550" mass="64165">MVRQNNKSKGKAGRKQDEVWEYFEKKALKSPGHFSGECQSEIEDYYENRELPESKIASIDRALIRAFVCCRIPFSVIDSPFFRELLYQLRPNYDPPSRKKLSENLLNQEISRVNIAVKKELELSENLTLDHSIATKILAACNTIAKFFKTSHIGHNLLSECAKNLEIKGGGLKCFIKTRWTSMYEATYSIVRMKRALEEVMTKHPEKITNAVVKKILKKQLFYDQVNTLAKLLRPIKNAILMLEGDQANLADAFIQMVRLAYTIKNFKVNNLVGFQQHAIQAFNKRWEEFDISLYLLAYFLHPKFRTNGLKARKYSLITSAASRIWKSMGNDQNSCEDLYLQMRKYKFYLEPYNEKFKDEDETPILWWLSTDDTKKYLQELALHVLSITPHSASCERVFSTLGWIYGKHRLRLQTSKVESMAKIRSFYISKVNDELRYASSKYSERELKIMVDESLNDIEEDFEDDEPERVLVEQHEIPNHIVSVLILEDIFDIKDVPFIKDPEDDDDDSESESENEHEIDENNVDNVNPTEENDDNDYDVDALAPKYLD</sequence>
<dbReference type="GO" id="GO:0046983">
    <property type="term" value="F:protein dimerization activity"/>
    <property type="evidence" value="ECO:0007669"/>
    <property type="project" value="InterPro"/>
</dbReference>